<dbReference type="EMBL" id="CP015136">
    <property type="protein sequence ID" value="AMY09376.1"/>
    <property type="molecule type" value="Genomic_DNA"/>
</dbReference>
<organism evidence="2 3">
    <name type="scientific">Luteitalea pratensis</name>
    <dbReference type="NCBI Taxonomy" id="1855912"/>
    <lineage>
        <taxon>Bacteria</taxon>
        <taxon>Pseudomonadati</taxon>
        <taxon>Acidobacteriota</taxon>
        <taxon>Vicinamibacteria</taxon>
        <taxon>Vicinamibacterales</taxon>
        <taxon>Vicinamibacteraceae</taxon>
        <taxon>Luteitalea</taxon>
    </lineage>
</organism>
<dbReference type="Proteomes" id="UP000076079">
    <property type="component" value="Chromosome"/>
</dbReference>
<evidence type="ECO:0000259" key="1">
    <source>
        <dbReference type="Pfam" id="PF01261"/>
    </source>
</evidence>
<proteinExistence type="predicted"/>
<gene>
    <name evidence="2" type="ORF">LuPra_02591</name>
</gene>
<protein>
    <submittedName>
        <fullName evidence="2">L-xylulose 5-phosphate 3-epimerase</fullName>
    </submittedName>
</protein>
<keyword evidence="3" id="KW-1185">Reference proteome</keyword>
<dbReference type="InterPro" id="IPR013022">
    <property type="entry name" value="Xyl_isomerase-like_TIM-brl"/>
</dbReference>
<evidence type="ECO:0000313" key="3">
    <source>
        <dbReference type="Proteomes" id="UP000076079"/>
    </source>
</evidence>
<dbReference type="OrthoDB" id="3185623at2"/>
<feature type="domain" description="Xylose isomerase-like TIM barrel" evidence="1">
    <location>
        <begin position="27"/>
        <end position="274"/>
    </location>
</feature>
<dbReference type="PANTHER" id="PTHR12110:SF41">
    <property type="entry name" value="INOSOSE DEHYDRATASE"/>
    <property type="match status" value="1"/>
</dbReference>
<evidence type="ECO:0000313" key="2">
    <source>
        <dbReference type="EMBL" id="AMY09376.1"/>
    </source>
</evidence>
<dbReference type="Pfam" id="PF01261">
    <property type="entry name" value="AP_endonuc_2"/>
    <property type="match status" value="1"/>
</dbReference>
<dbReference type="AlphaFoldDB" id="A0A143PLS2"/>
<dbReference type="SUPFAM" id="SSF51658">
    <property type="entry name" value="Xylose isomerase-like"/>
    <property type="match status" value="1"/>
</dbReference>
<dbReference type="STRING" id="1855912.LuPra_02591"/>
<dbReference type="RefSeq" id="WP_110171125.1">
    <property type="nucleotide sequence ID" value="NZ_CP015136.1"/>
</dbReference>
<reference evidence="3" key="2">
    <citation type="submission" date="2016-04" db="EMBL/GenBank/DDBJ databases">
        <title>First Complete Genome Sequence of a Subdivision 6 Acidobacterium.</title>
        <authorList>
            <person name="Huang S."/>
            <person name="Vieira S."/>
            <person name="Bunk B."/>
            <person name="Riedel T."/>
            <person name="Sproeer C."/>
            <person name="Overmann J."/>
        </authorList>
    </citation>
    <scope>NUCLEOTIDE SEQUENCE [LARGE SCALE GENOMIC DNA]</scope>
    <source>
        <strain evidence="3">DSM 100886 HEG_-6_39</strain>
    </source>
</reference>
<dbReference type="InterPro" id="IPR050312">
    <property type="entry name" value="IolE/XylAMocC-like"/>
</dbReference>
<sequence length="278" mass="29866">MIPPYAIGVCSWSLQVTSVPELRGFLNELGVNVIQMACGDPHHASWNEGDDLPAAALAAGFDIHAAMVGFPGEDYRTPQTIKETGGFGDPATRAARLETLKWALVRTTALGVDRLTMHGGFIPDPDDDGRKAFLDTLGEASALAKAHRVTLGLETGQETAGLLRRTLDDLKCDNVKVNFDPANMLLYDMGDPISAVEILGPDIATVHCKDAFRPTTPGDWGQEVPLGEGAVNMALFIETLKKVGYVGPLVIEREVGNQPERLADCAHGIRVLRDILEG</sequence>
<dbReference type="Gene3D" id="3.20.20.150">
    <property type="entry name" value="Divalent-metal-dependent TIM barrel enzymes"/>
    <property type="match status" value="1"/>
</dbReference>
<name>A0A143PLS2_LUTPR</name>
<reference evidence="2 3" key="1">
    <citation type="journal article" date="2016" name="Genome Announc.">
        <title>First Complete Genome Sequence of a Subdivision 6 Acidobacterium Strain.</title>
        <authorList>
            <person name="Huang S."/>
            <person name="Vieira S."/>
            <person name="Bunk B."/>
            <person name="Riedel T."/>
            <person name="Sproer C."/>
            <person name="Overmann J."/>
        </authorList>
    </citation>
    <scope>NUCLEOTIDE SEQUENCE [LARGE SCALE GENOMIC DNA]</scope>
    <source>
        <strain evidence="3">DSM 100886 HEG_-6_39</strain>
    </source>
</reference>
<dbReference type="KEGG" id="abac:LuPra_02591"/>
<dbReference type="PANTHER" id="PTHR12110">
    <property type="entry name" value="HYDROXYPYRUVATE ISOMERASE"/>
    <property type="match status" value="1"/>
</dbReference>
<accession>A0A143PLS2</accession>
<dbReference type="InterPro" id="IPR036237">
    <property type="entry name" value="Xyl_isomerase-like_sf"/>
</dbReference>